<dbReference type="RefSeq" id="WP_369790992.1">
    <property type="nucleotide sequence ID" value="NZ_CP165628.1"/>
</dbReference>
<protein>
    <submittedName>
        <fullName evidence="1">DUF3289 family protein</fullName>
    </submittedName>
</protein>
<reference evidence="1" key="1">
    <citation type="submission" date="2024-07" db="EMBL/GenBank/DDBJ databases">
        <authorList>
            <person name="Biller S.J."/>
        </authorList>
    </citation>
    <scope>NUCLEOTIDE SEQUENCE</scope>
    <source>
        <strain evidence="1">WC2420</strain>
    </source>
</reference>
<name>A0AB39VWZ6_9GAMM</name>
<dbReference type="InterPro" id="IPR017483">
    <property type="entry name" value="CHP03034"/>
</dbReference>
<accession>A0AB39VWZ6</accession>
<dbReference type="EMBL" id="CP165628">
    <property type="protein sequence ID" value="XDU74940.1"/>
    <property type="molecule type" value="Genomic_DNA"/>
</dbReference>
<dbReference type="AlphaFoldDB" id="A0AB39VWZ6"/>
<proteinExistence type="predicted"/>
<sequence length="62" mass="7655">MHYRIQDHFGLDNDDIRHWLYSKVNIFNLRFVLQRWDKYAVKPFITEINVVVKIQGVRHEKN</sequence>
<dbReference type="Pfam" id="PF11692">
    <property type="entry name" value="DUF3289"/>
    <property type="match status" value="1"/>
</dbReference>
<gene>
    <name evidence="1" type="ORF">AB3G37_18230</name>
</gene>
<organism evidence="1">
    <name type="scientific">Rouxiella sp. WC2420</name>
    <dbReference type="NCBI Taxonomy" id="3234145"/>
    <lineage>
        <taxon>Bacteria</taxon>
        <taxon>Pseudomonadati</taxon>
        <taxon>Pseudomonadota</taxon>
        <taxon>Gammaproteobacteria</taxon>
        <taxon>Enterobacterales</taxon>
        <taxon>Yersiniaceae</taxon>
        <taxon>Rouxiella</taxon>
    </lineage>
</organism>
<evidence type="ECO:0000313" key="1">
    <source>
        <dbReference type="EMBL" id="XDU74940.1"/>
    </source>
</evidence>